<dbReference type="InterPro" id="IPR048332">
    <property type="entry name" value="GD_AH_C"/>
</dbReference>
<dbReference type="STRING" id="392015.SAMN05421543_103159"/>
<evidence type="ECO:0000313" key="5">
    <source>
        <dbReference type="EMBL" id="SFU54078.1"/>
    </source>
</evidence>
<dbReference type="Pfam" id="PF20629">
    <property type="entry name" value="GD_AH_C"/>
    <property type="match status" value="1"/>
</dbReference>
<protein>
    <submittedName>
        <fullName evidence="5">Altronate dehydratase large subunit</fullName>
    </submittedName>
</protein>
<evidence type="ECO:0000259" key="4">
    <source>
        <dbReference type="Pfam" id="PF20629"/>
    </source>
</evidence>
<accession>A0A1I7H050</accession>
<dbReference type="PANTHER" id="PTHR30536:SF5">
    <property type="entry name" value="ALTRONATE DEHYDRATASE"/>
    <property type="match status" value="1"/>
</dbReference>
<feature type="domain" description="D-galactarate/Altronate dehydratase C-terminal" evidence="4">
    <location>
        <begin position="142"/>
        <end position="383"/>
    </location>
</feature>
<feature type="domain" description="D-galactarate/Altronate dehydratase second" evidence="3">
    <location>
        <begin position="5"/>
        <end position="130"/>
    </location>
</feature>
<dbReference type="RefSeq" id="WP_074950034.1">
    <property type="nucleotide sequence ID" value="NZ_FPBV01000003.1"/>
</dbReference>
<evidence type="ECO:0000256" key="2">
    <source>
        <dbReference type="ARBA" id="ARBA00023239"/>
    </source>
</evidence>
<dbReference type="PANTHER" id="PTHR30536">
    <property type="entry name" value="ALTRONATE/GALACTARATE DEHYDRATASE"/>
    <property type="match status" value="1"/>
</dbReference>
<gene>
    <name evidence="5" type="ORF">SAMN05421543_103159</name>
</gene>
<organism evidence="5 6">
    <name type="scientific">Alicyclobacillus macrosporangiidus</name>
    <dbReference type="NCBI Taxonomy" id="392015"/>
    <lineage>
        <taxon>Bacteria</taxon>
        <taxon>Bacillati</taxon>
        <taxon>Bacillota</taxon>
        <taxon>Bacilli</taxon>
        <taxon>Bacillales</taxon>
        <taxon>Alicyclobacillaceae</taxon>
        <taxon>Alicyclobacillus</taxon>
    </lineage>
</organism>
<dbReference type="eggNOG" id="COG2721">
    <property type="taxonomic scope" value="Bacteria"/>
</dbReference>
<dbReference type="Proteomes" id="UP000183508">
    <property type="component" value="Unassembled WGS sequence"/>
</dbReference>
<reference evidence="6" key="1">
    <citation type="submission" date="2016-10" db="EMBL/GenBank/DDBJ databases">
        <authorList>
            <person name="Varghese N."/>
        </authorList>
    </citation>
    <scope>NUCLEOTIDE SEQUENCE [LARGE SCALE GENOMIC DNA]</scope>
    <source>
        <strain evidence="6">DSM 17980</strain>
    </source>
</reference>
<dbReference type="InterPro" id="IPR007392">
    <property type="entry name" value="GD_AH_second"/>
</dbReference>
<comment type="similarity">
    <text evidence="1">Belongs to the UxaA family.</text>
</comment>
<sequence length="385" mass="41333">MEIQAYVRADGRVGVRNHVLILPVSYEVNQIADRIVRQVPEAVTFRNQHGIDQTGADLEQTLRVYEGFATHPNVFGVVILGWGHEPYDLPSLAARAEAAGKQVELVTIEQVGGMRRAIERGVLAAQRFVAERGKAQRQPVPLSSIILGTECGGSDACSGISGNPALGVVSDLLVATGGTSILSETTELIGAEHLLAERAVSPEVAERILFIVRRIEENAMKMGVDIRGAQPAPGNIEGGITTIEEKSLGCIHKAGTAPIREVVEYAERPSEKGLVIMDTPGHDIEQLTGMVAGGAQIVIFTTGRGTPTGCPIAPVIKVATNTFTYQRMKDNIDFNAGTVIDGEETVEQAGRRLFQLMLEVLNGAQTKAEILGHREFGIYRIGQSL</sequence>
<dbReference type="EMBL" id="FPBV01000003">
    <property type="protein sequence ID" value="SFU54078.1"/>
    <property type="molecule type" value="Genomic_DNA"/>
</dbReference>
<dbReference type="AlphaFoldDB" id="A0A1I7H050"/>
<dbReference type="GO" id="GO:0016829">
    <property type="term" value="F:lyase activity"/>
    <property type="evidence" value="ECO:0007669"/>
    <property type="project" value="UniProtKB-KW"/>
</dbReference>
<keyword evidence="2" id="KW-0456">Lyase</keyword>
<dbReference type="InterPro" id="IPR052172">
    <property type="entry name" value="UxaA_altronate/galactarate_dh"/>
</dbReference>
<dbReference type="Pfam" id="PF04295">
    <property type="entry name" value="GD_AH_second"/>
    <property type="match status" value="1"/>
</dbReference>
<dbReference type="GO" id="GO:0019698">
    <property type="term" value="P:D-galacturonate catabolic process"/>
    <property type="evidence" value="ECO:0007669"/>
    <property type="project" value="TreeGrafter"/>
</dbReference>
<proteinExistence type="inferred from homology"/>
<evidence type="ECO:0000256" key="1">
    <source>
        <dbReference type="ARBA" id="ARBA00010986"/>
    </source>
</evidence>
<evidence type="ECO:0000313" key="6">
    <source>
        <dbReference type="Proteomes" id="UP000183508"/>
    </source>
</evidence>
<name>A0A1I7H050_9BACL</name>
<evidence type="ECO:0000259" key="3">
    <source>
        <dbReference type="Pfam" id="PF04295"/>
    </source>
</evidence>
<keyword evidence="6" id="KW-1185">Reference proteome</keyword>